<dbReference type="AlphaFoldDB" id="A0A1Y2SHN6"/>
<dbReference type="STRING" id="351656.Xvie_00892"/>
<dbReference type="Gene3D" id="3.30.70.1230">
    <property type="entry name" value="Nucleotide cyclase"/>
    <property type="match status" value="1"/>
</dbReference>
<dbReference type="GO" id="GO:0035556">
    <property type="term" value="P:intracellular signal transduction"/>
    <property type="evidence" value="ECO:0007669"/>
    <property type="project" value="InterPro"/>
</dbReference>
<dbReference type="EMBL" id="MUBJ01000003">
    <property type="protein sequence ID" value="OTA17506.1"/>
    <property type="molecule type" value="Genomic_DNA"/>
</dbReference>
<accession>A0A1Y2SHN6</accession>
<gene>
    <name evidence="3" type="ORF">Xvie_00892</name>
</gene>
<dbReference type="PROSITE" id="PS50125">
    <property type="entry name" value="GUANYLATE_CYCLASE_2"/>
    <property type="match status" value="1"/>
</dbReference>
<organism evidence="3 4">
    <name type="scientific">Xenorhabdus vietnamensis</name>
    <dbReference type="NCBI Taxonomy" id="351656"/>
    <lineage>
        <taxon>Bacteria</taxon>
        <taxon>Pseudomonadati</taxon>
        <taxon>Pseudomonadota</taxon>
        <taxon>Gammaproteobacteria</taxon>
        <taxon>Enterobacterales</taxon>
        <taxon>Morganellaceae</taxon>
        <taxon>Xenorhabdus</taxon>
    </lineage>
</organism>
<protein>
    <recommendedName>
        <fullName evidence="2">Guanylate cyclase domain-containing protein</fullName>
    </recommendedName>
</protein>
<evidence type="ECO:0000313" key="4">
    <source>
        <dbReference type="Proteomes" id="UP000194350"/>
    </source>
</evidence>
<evidence type="ECO:0000259" key="2">
    <source>
        <dbReference type="PROSITE" id="PS50125"/>
    </source>
</evidence>
<proteinExistence type="predicted"/>
<comment type="caution">
    <text evidence="3">The sequence shown here is derived from an EMBL/GenBank/DDBJ whole genome shotgun (WGS) entry which is preliminary data.</text>
</comment>
<reference evidence="3 4" key="1">
    <citation type="submission" date="2016-10" db="EMBL/GenBank/DDBJ databases">
        <title>Systematic genetic and metabolomic analysis of Xenorhabdus and Photorhabdus spp., highlights the requirements for a dual symbiotic and pathogenic life style.</title>
        <authorList>
            <person name="Tobias N.J."/>
            <person name="Wolff H."/>
            <person name="Djahanschiri B."/>
            <person name="Pidot S.J."/>
            <person name="Stinear T.P."/>
            <person name="Ebersberger I."/>
            <person name="Bode H.B."/>
        </authorList>
    </citation>
    <scope>NUCLEOTIDE SEQUENCE [LARGE SCALE GENOMIC DNA]</scope>
    <source>
        <strain evidence="3 4">DSM 22392</strain>
    </source>
</reference>
<dbReference type="SUPFAM" id="SSF55073">
    <property type="entry name" value="Nucleotide cyclase"/>
    <property type="match status" value="1"/>
</dbReference>
<feature type="coiled-coil region" evidence="1">
    <location>
        <begin position="12"/>
        <end position="39"/>
    </location>
</feature>
<name>A0A1Y2SHN6_9GAMM</name>
<evidence type="ECO:0000313" key="3">
    <source>
        <dbReference type="EMBL" id="OTA17506.1"/>
    </source>
</evidence>
<dbReference type="Proteomes" id="UP000194350">
    <property type="component" value="Unassembled WGS sequence"/>
</dbReference>
<dbReference type="InterPro" id="IPR029787">
    <property type="entry name" value="Nucleotide_cyclase"/>
</dbReference>
<feature type="domain" description="Guanylate cyclase" evidence="2">
    <location>
        <begin position="106"/>
        <end position="248"/>
    </location>
</feature>
<dbReference type="InterPro" id="IPR001054">
    <property type="entry name" value="A/G_cyclase"/>
</dbReference>
<sequence>MIQKYHINNKLIEYINLTLDNAEKEWQQVQNELNKCRNKINTLKTMCGDIHQHADNNINTTELLHSHYNNKNSFTSTFALEKTLIKTFIPGYPVLENNKPEVGEFVVFMADMRNSSSHFQHSPESPMIESGLQRVFYETSALIPAIVYTAAQEGGQATELLGDGVLILFNVEPKNRINVINKAYRAAKKCINNTIKHVNDILWQRYNLPPLKIGVGIAYGETIIKVIQLNGYHPKVIGQCVWEAAKLSHGENAIGLSKDIQEILKLNEVY</sequence>
<keyword evidence="4" id="KW-1185">Reference proteome</keyword>
<keyword evidence="1" id="KW-0175">Coiled coil</keyword>
<dbReference type="GO" id="GO:0009190">
    <property type="term" value="P:cyclic nucleotide biosynthetic process"/>
    <property type="evidence" value="ECO:0007669"/>
    <property type="project" value="InterPro"/>
</dbReference>
<evidence type="ECO:0000256" key="1">
    <source>
        <dbReference type="SAM" id="Coils"/>
    </source>
</evidence>
<dbReference type="GO" id="GO:0004016">
    <property type="term" value="F:adenylate cyclase activity"/>
    <property type="evidence" value="ECO:0007669"/>
    <property type="project" value="UniProtKB-ARBA"/>
</dbReference>